<proteinExistence type="predicted"/>
<dbReference type="Gene3D" id="3.40.50.2000">
    <property type="entry name" value="Glycogen Phosphorylase B"/>
    <property type="match status" value="1"/>
</dbReference>
<keyword evidence="3" id="KW-1185">Reference proteome</keyword>
<dbReference type="InterPro" id="IPR050194">
    <property type="entry name" value="Glycosyltransferase_grp1"/>
</dbReference>
<dbReference type="EMBL" id="WJPP01000003">
    <property type="protein sequence ID" value="MRH78513.1"/>
    <property type="molecule type" value="Genomic_DNA"/>
</dbReference>
<dbReference type="InterPro" id="IPR001296">
    <property type="entry name" value="Glyco_trans_1"/>
</dbReference>
<dbReference type="Proteomes" id="UP000433788">
    <property type="component" value="Unassembled WGS sequence"/>
</dbReference>
<name>A0A6N7QSZ0_9GAMM</name>
<dbReference type="PANTHER" id="PTHR45947">
    <property type="entry name" value="SULFOQUINOVOSYL TRANSFERASE SQD2"/>
    <property type="match status" value="1"/>
</dbReference>
<evidence type="ECO:0000313" key="2">
    <source>
        <dbReference type="EMBL" id="MRH78513.1"/>
    </source>
</evidence>
<dbReference type="PANTHER" id="PTHR45947:SF3">
    <property type="entry name" value="SULFOQUINOVOSYL TRANSFERASE SQD2"/>
    <property type="match status" value="1"/>
</dbReference>
<gene>
    <name evidence="2" type="ORF">GH984_07315</name>
</gene>
<dbReference type="SUPFAM" id="SSF53756">
    <property type="entry name" value="UDP-Glycosyltransferase/glycogen phosphorylase"/>
    <property type="match status" value="1"/>
</dbReference>
<sequence length="420" mass="46744">MGGQHSLMVNYPADAGAETPRSGTVATDGRPIILCFVAYYLPGYRSGGPVRTIANFVDHLGDEFDIRIVTRDRDALDTKPYSSVEIDAWNTVGKAQVFYASGKTLNLRGIAKLLRETPHNALYLNSFFAFGFTGLPLLARRLGIAPRNPCVIAPRGEFSQGAIALKARKKRLYMRVTRMMGLYSGLHWQASSEFEVSDIQRELDVPAEEISVAPNLPPAIEPAGLGAALHKPRGDGPLRLVFLSRISPKKNLDFLLGVLKEVNFDVVLDIYGVVDDEDHWGYCKTLIAQLPASVEVNYEGVIPHSKVSRVIANYDLFVLPTRGENYGHAIAEALTQGTPVLISDQTPWRDLERYGAGWDLPLDKKYRFLDAITRVNSMERADYLTLRQSTADYARRKLSDTLIVDSNRRLFNQLLAHRGP</sequence>
<dbReference type="Pfam" id="PF00534">
    <property type="entry name" value="Glycos_transf_1"/>
    <property type="match status" value="1"/>
</dbReference>
<dbReference type="AlphaFoldDB" id="A0A6N7QSZ0"/>
<comment type="caution">
    <text evidence="2">The sequence shown here is derived from an EMBL/GenBank/DDBJ whole genome shotgun (WGS) entry which is preliminary data.</text>
</comment>
<keyword evidence="2" id="KW-0808">Transferase</keyword>
<reference evidence="2 3" key="1">
    <citation type="submission" date="2019-11" db="EMBL/GenBank/DDBJ databases">
        <authorList>
            <person name="Zhang X.Y."/>
        </authorList>
    </citation>
    <scope>NUCLEOTIDE SEQUENCE [LARGE SCALE GENOMIC DNA]</scope>
    <source>
        <strain evidence="2 3">C176</strain>
    </source>
</reference>
<protein>
    <submittedName>
        <fullName evidence="2">Glycosyltransferase</fullName>
    </submittedName>
</protein>
<accession>A0A6N7QSZ0</accession>
<dbReference type="GO" id="GO:0016758">
    <property type="term" value="F:hexosyltransferase activity"/>
    <property type="evidence" value="ECO:0007669"/>
    <property type="project" value="TreeGrafter"/>
</dbReference>
<evidence type="ECO:0000313" key="3">
    <source>
        <dbReference type="Proteomes" id="UP000433788"/>
    </source>
</evidence>
<feature type="domain" description="Glycosyl transferase family 1" evidence="1">
    <location>
        <begin position="235"/>
        <end position="356"/>
    </location>
</feature>
<evidence type="ECO:0000259" key="1">
    <source>
        <dbReference type="Pfam" id="PF00534"/>
    </source>
</evidence>
<organism evidence="2 3">
    <name type="scientific">Spiribacter salilacus</name>
    <dbReference type="NCBI Taxonomy" id="2664894"/>
    <lineage>
        <taxon>Bacteria</taxon>
        <taxon>Pseudomonadati</taxon>
        <taxon>Pseudomonadota</taxon>
        <taxon>Gammaproteobacteria</taxon>
        <taxon>Chromatiales</taxon>
        <taxon>Ectothiorhodospiraceae</taxon>
        <taxon>Spiribacter</taxon>
    </lineage>
</organism>